<comment type="caution">
    <text evidence="1">The sequence shown here is derived from an EMBL/GenBank/DDBJ whole genome shotgun (WGS) entry which is preliminary data.</text>
</comment>
<sequence>RLGSAWQVSGLPDPSRELNQVAPLKIGITWLLKRRVMREAGFTEQRLPPAPGSGWITGRCRPSPLGLMDCPN</sequence>
<dbReference type="AntiFam" id="ANF00038">
    <property type="entry name" value="Overlaps SRP RNA, same strand"/>
</dbReference>
<protein>
    <submittedName>
        <fullName evidence="1">Uncharacterized protein</fullName>
    </submittedName>
</protein>
<proteinExistence type="predicted"/>
<reference evidence="1" key="1">
    <citation type="submission" date="2022-02" db="EMBL/GenBank/DDBJ databases">
        <authorList>
            <person name="Henning P.M."/>
            <person name="McCubbin A.G."/>
            <person name="Shore J.S."/>
        </authorList>
    </citation>
    <scope>NUCLEOTIDE SEQUENCE</scope>
    <source>
        <strain evidence="1">F60SS</strain>
        <tissue evidence="1">Leaves</tissue>
    </source>
</reference>
<evidence type="ECO:0000313" key="1">
    <source>
        <dbReference type="EMBL" id="KAJ4840249.1"/>
    </source>
</evidence>
<dbReference type="AlphaFoldDB" id="A0A9Q0G0Q2"/>
<accession>A0A9Q0G0Q2</accession>
<gene>
    <name evidence="1" type="ORF">Tsubulata_015409</name>
</gene>
<dbReference type="OrthoDB" id="1715569at2759"/>
<dbReference type="Proteomes" id="UP001141552">
    <property type="component" value="Unassembled WGS sequence"/>
</dbReference>
<reference evidence="1" key="2">
    <citation type="journal article" date="2023" name="Plants (Basel)">
        <title>Annotation of the Turnera subulata (Passifloraceae) Draft Genome Reveals the S-Locus Evolved after the Divergence of Turneroideae from Passifloroideae in a Stepwise Manner.</title>
        <authorList>
            <person name="Henning P.M."/>
            <person name="Roalson E.H."/>
            <person name="Mir W."/>
            <person name="McCubbin A.G."/>
            <person name="Shore J.S."/>
        </authorList>
    </citation>
    <scope>NUCLEOTIDE SEQUENCE</scope>
    <source>
        <strain evidence="1">F60SS</strain>
    </source>
</reference>
<evidence type="ECO:0000313" key="2">
    <source>
        <dbReference type="Proteomes" id="UP001141552"/>
    </source>
</evidence>
<dbReference type="EMBL" id="JAKUCV010003088">
    <property type="protein sequence ID" value="KAJ4840249.1"/>
    <property type="molecule type" value="Genomic_DNA"/>
</dbReference>
<feature type="non-terminal residue" evidence="1">
    <location>
        <position position="1"/>
    </location>
</feature>
<organism evidence="1 2">
    <name type="scientific">Turnera subulata</name>
    <dbReference type="NCBI Taxonomy" id="218843"/>
    <lineage>
        <taxon>Eukaryota</taxon>
        <taxon>Viridiplantae</taxon>
        <taxon>Streptophyta</taxon>
        <taxon>Embryophyta</taxon>
        <taxon>Tracheophyta</taxon>
        <taxon>Spermatophyta</taxon>
        <taxon>Magnoliopsida</taxon>
        <taxon>eudicotyledons</taxon>
        <taxon>Gunneridae</taxon>
        <taxon>Pentapetalae</taxon>
        <taxon>rosids</taxon>
        <taxon>fabids</taxon>
        <taxon>Malpighiales</taxon>
        <taxon>Passifloraceae</taxon>
        <taxon>Turnera</taxon>
    </lineage>
</organism>
<name>A0A9Q0G0Q2_9ROSI</name>
<keyword evidence="2" id="KW-1185">Reference proteome</keyword>